<dbReference type="Proteomes" id="UP000265703">
    <property type="component" value="Unassembled WGS sequence"/>
</dbReference>
<dbReference type="AlphaFoldDB" id="A0A397TH39"/>
<keyword evidence="2" id="KW-1185">Reference proteome</keyword>
<reference evidence="1 2" key="1">
    <citation type="submission" date="2018-06" db="EMBL/GenBank/DDBJ databases">
        <title>Comparative genomics reveals the genomic features of Rhizophagus irregularis, R. cerebriforme, R. diaphanum and Gigaspora rosea, and their symbiotic lifestyle signature.</title>
        <authorList>
            <person name="Morin E."/>
            <person name="San Clemente H."/>
            <person name="Chen E.C.H."/>
            <person name="De La Providencia I."/>
            <person name="Hainaut M."/>
            <person name="Kuo A."/>
            <person name="Kohler A."/>
            <person name="Murat C."/>
            <person name="Tang N."/>
            <person name="Roy S."/>
            <person name="Loubradou J."/>
            <person name="Henrissat B."/>
            <person name="Grigoriev I.V."/>
            <person name="Corradi N."/>
            <person name="Roux C."/>
            <person name="Martin F.M."/>
        </authorList>
    </citation>
    <scope>NUCLEOTIDE SEQUENCE [LARGE SCALE GENOMIC DNA]</scope>
    <source>
        <strain evidence="1 2">DAOM 227022</strain>
    </source>
</reference>
<proteinExistence type="predicted"/>
<accession>A0A397TH39</accession>
<comment type="caution">
    <text evidence="1">The sequence shown here is derived from an EMBL/GenBank/DDBJ whole genome shotgun (WGS) entry which is preliminary data.</text>
</comment>
<evidence type="ECO:0000313" key="1">
    <source>
        <dbReference type="EMBL" id="RIA97398.1"/>
    </source>
</evidence>
<organism evidence="1 2">
    <name type="scientific">Glomus cerebriforme</name>
    <dbReference type="NCBI Taxonomy" id="658196"/>
    <lineage>
        <taxon>Eukaryota</taxon>
        <taxon>Fungi</taxon>
        <taxon>Fungi incertae sedis</taxon>
        <taxon>Mucoromycota</taxon>
        <taxon>Glomeromycotina</taxon>
        <taxon>Glomeromycetes</taxon>
        <taxon>Glomerales</taxon>
        <taxon>Glomeraceae</taxon>
        <taxon>Glomus</taxon>
    </lineage>
</organism>
<name>A0A397TH39_9GLOM</name>
<gene>
    <name evidence="1" type="ORF">C1645_814104</name>
</gene>
<evidence type="ECO:0008006" key="3">
    <source>
        <dbReference type="Google" id="ProtNLM"/>
    </source>
</evidence>
<dbReference type="OrthoDB" id="2392543at2759"/>
<sequence length="97" mass="10967">MNKCWDAEPLNRPTIDKIIQELICFDKNDRYKSSQSEVLDCCILNQTEGSVCASENNDKTINSSNEIANDQVLINDNSECFDCIINSNDSTSCEEKH</sequence>
<dbReference type="EMBL" id="QKYT01000030">
    <property type="protein sequence ID" value="RIA97398.1"/>
    <property type="molecule type" value="Genomic_DNA"/>
</dbReference>
<protein>
    <recommendedName>
        <fullName evidence="3">Serine-threonine/tyrosine-protein kinase catalytic domain-containing protein</fullName>
    </recommendedName>
</protein>
<evidence type="ECO:0000313" key="2">
    <source>
        <dbReference type="Proteomes" id="UP000265703"/>
    </source>
</evidence>